<evidence type="ECO:0000313" key="4">
    <source>
        <dbReference type="Proteomes" id="UP000716291"/>
    </source>
</evidence>
<reference evidence="3" key="1">
    <citation type="journal article" date="2020" name="Microb. Genom.">
        <title>Genetic diversity of clinical and environmental Mucorales isolates obtained from an investigation of mucormycosis cases among solid organ transplant recipients.</title>
        <authorList>
            <person name="Nguyen M.H."/>
            <person name="Kaul D."/>
            <person name="Muto C."/>
            <person name="Cheng S.J."/>
            <person name="Richter R.A."/>
            <person name="Bruno V.M."/>
            <person name="Liu G."/>
            <person name="Beyhan S."/>
            <person name="Sundermann A.J."/>
            <person name="Mounaud S."/>
            <person name="Pasculle A.W."/>
            <person name="Nierman W.C."/>
            <person name="Driscoll E."/>
            <person name="Cumbie R."/>
            <person name="Clancy C.J."/>
            <person name="Dupont C.L."/>
        </authorList>
    </citation>
    <scope>NUCLEOTIDE SEQUENCE</scope>
    <source>
        <strain evidence="3">GL11</strain>
    </source>
</reference>
<evidence type="ECO:0000256" key="1">
    <source>
        <dbReference type="SAM" id="SignalP"/>
    </source>
</evidence>
<gene>
    <name evidence="3" type="ORF">G6F64_008777</name>
</gene>
<comment type="caution">
    <text evidence="3">The sequence shown here is derived from an EMBL/GenBank/DDBJ whole genome shotgun (WGS) entry which is preliminary data.</text>
</comment>
<proteinExistence type="predicted"/>
<accession>A0A9P7BPY6</accession>
<feature type="chain" id="PRO_5040237151" description="Pacifastin domain-containing protein" evidence="1">
    <location>
        <begin position="17"/>
        <end position="105"/>
    </location>
</feature>
<dbReference type="InterPro" id="IPR008037">
    <property type="entry name" value="Pacifastin_dom"/>
</dbReference>
<feature type="signal peptide" evidence="1">
    <location>
        <begin position="1"/>
        <end position="16"/>
    </location>
</feature>
<dbReference type="EMBL" id="JAANQT010001492">
    <property type="protein sequence ID" value="KAG1304945.1"/>
    <property type="molecule type" value="Genomic_DNA"/>
</dbReference>
<keyword evidence="1" id="KW-0732">Signal</keyword>
<dbReference type="Pfam" id="PF05375">
    <property type="entry name" value="Pacifastin_I"/>
    <property type="match status" value="1"/>
</dbReference>
<dbReference type="AlphaFoldDB" id="A0A9P7BPY6"/>
<evidence type="ECO:0000313" key="3">
    <source>
        <dbReference type="EMBL" id="KAG1304945.1"/>
    </source>
</evidence>
<keyword evidence="4" id="KW-1185">Reference proteome</keyword>
<organism evidence="3 4">
    <name type="scientific">Rhizopus oryzae</name>
    <name type="common">Mucormycosis agent</name>
    <name type="synonym">Rhizopus arrhizus var. delemar</name>
    <dbReference type="NCBI Taxonomy" id="64495"/>
    <lineage>
        <taxon>Eukaryota</taxon>
        <taxon>Fungi</taxon>
        <taxon>Fungi incertae sedis</taxon>
        <taxon>Mucoromycota</taxon>
        <taxon>Mucoromycotina</taxon>
        <taxon>Mucoromycetes</taxon>
        <taxon>Mucorales</taxon>
        <taxon>Mucorineae</taxon>
        <taxon>Rhizopodaceae</taxon>
        <taxon>Rhizopus</taxon>
    </lineage>
</organism>
<dbReference type="OrthoDB" id="2244405at2759"/>
<dbReference type="Proteomes" id="UP000716291">
    <property type="component" value="Unassembled WGS sequence"/>
</dbReference>
<evidence type="ECO:0000259" key="2">
    <source>
        <dbReference type="Pfam" id="PF05375"/>
    </source>
</evidence>
<sequence length="105" mass="11561">MKTLLLFLLLIQAVMNLPASETCKQDEQFKAKDLCNICTCTEDGLKADADCTKLICLFNKDRSGAQCTPYTSFPAKSSTFVCFCPESGVKAEAGCLMLDYEEPIE</sequence>
<name>A0A9P7BPY6_RHIOR</name>
<protein>
    <recommendedName>
        <fullName evidence="2">Pacifastin domain-containing protein</fullName>
    </recommendedName>
</protein>
<feature type="domain" description="Pacifastin" evidence="2">
    <location>
        <begin position="23"/>
        <end position="63"/>
    </location>
</feature>
<dbReference type="GO" id="GO:0030414">
    <property type="term" value="F:peptidase inhibitor activity"/>
    <property type="evidence" value="ECO:0007669"/>
    <property type="project" value="InterPro"/>
</dbReference>